<evidence type="ECO:0000313" key="3">
    <source>
        <dbReference type="Proteomes" id="UP000777774"/>
    </source>
</evidence>
<keyword evidence="3" id="KW-1185">Reference proteome</keyword>
<feature type="non-terminal residue" evidence="2">
    <location>
        <position position="329"/>
    </location>
</feature>
<organism evidence="2 3">
    <name type="scientific">Cellulomonas septica</name>
    <dbReference type="NCBI Taxonomy" id="285080"/>
    <lineage>
        <taxon>Bacteria</taxon>
        <taxon>Bacillati</taxon>
        <taxon>Actinomycetota</taxon>
        <taxon>Actinomycetes</taxon>
        <taxon>Micrococcales</taxon>
        <taxon>Cellulomonadaceae</taxon>
        <taxon>Cellulomonas</taxon>
    </lineage>
</organism>
<feature type="compositionally biased region" description="Gly residues" evidence="1">
    <location>
        <begin position="25"/>
        <end position="37"/>
    </location>
</feature>
<name>A0ABX1K0X9_9CELL</name>
<gene>
    <name evidence="2" type="ORF">HGA02_11580</name>
</gene>
<comment type="caution">
    <text evidence="2">The sequence shown here is derived from an EMBL/GenBank/DDBJ whole genome shotgun (WGS) entry which is preliminary data.</text>
</comment>
<proteinExistence type="predicted"/>
<dbReference type="EMBL" id="JAAXOY010000283">
    <property type="protein sequence ID" value="NKY40149.1"/>
    <property type="molecule type" value="Genomic_DNA"/>
</dbReference>
<feature type="region of interest" description="Disordered" evidence="1">
    <location>
        <begin position="1"/>
        <end position="221"/>
    </location>
</feature>
<feature type="compositionally biased region" description="Basic and acidic residues" evidence="1">
    <location>
        <begin position="54"/>
        <end position="86"/>
    </location>
</feature>
<feature type="compositionally biased region" description="Basic and acidic residues" evidence="1">
    <location>
        <begin position="139"/>
        <end position="153"/>
    </location>
</feature>
<evidence type="ECO:0000313" key="2">
    <source>
        <dbReference type="EMBL" id="NKY40149.1"/>
    </source>
</evidence>
<feature type="compositionally biased region" description="Basic and acidic residues" evidence="1">
    <location>
        <begin position="165"/>
        <end position="221"/>
    </location>
</feature>
<dbReference type="Proteomes" id="UP000777774">
    <property type="component" value="Unassembled WGS sequence"/>
</dbReference>
<accession>A0ABX1K0X9</accession>
<reference evidence="2 3" key="1">
    <citation type="submission" date="2020-04" db="EMBL/GenBank/DDBJ databases">
        <title>MicrobeNet Type strains.</title>
        <authorList>
            <person name="Nicholson A.C."/>
        </authorList>
    </citation>
    <scope>NUCLEOTIDE SEQUENCE [LARGE SCALE GENOMIC DNA]</scope>
    <source>
        <strain evidence="2 3">ATCC BAA-787</strain>
    </source>
</reference>
<sequence length="329" mass="35475">MAEPVHEDPVGVVPVLGPAEPDGLGRLGRGHGLGLGRAGTVPPLLDGLRAASHQARELARDRPRTGDGPRPRAHGPEAGHRADGLREGAAGRALDRRARPEDEADERDGAEDPTLGAVGHVDLGARDDVVPADALVDPGHAHGVGERDEDRGDGPPLQLALAQPVHEREHERRREQERARDHHGRPRGEDHAERGRDRGDDERDHDEHDEADRELPHRASEARPEPLVDLLGRLVRAGADVVRLGLDGLLDGAVRRLAGGPLVLAAHACELGARVGARPVGLREQPVDHPPLPAAQLLERARRLLLPGRERRVGRRGEPVGDLREPRVD</sequence>
<evidence type="ECO:0000256" key="1">
    <source>
        <dbReference type="SAM" id="MobiDB-lite"/>
    </source>
</evidence>
<protein>
    <submittedName>
        <fullName evidence="2">Uncharacterized protein</fullName>
    </submittedName>
</protein>
<feature type="compositionally biased region" description="Acidic residues" evidence="1">
    <location>
        <begin position="102"/>
        <end position="111"/>
    </location>
</feature>
<dbReference type="RefSeq" id="WP_210728471.1">
    <property type="nucleotide sequence ID" value="NZ_JAAXOY010000283.1"/>
</dbReference>